<gene>
    <name evidence="2" type="ORF">ACAOBT_LOCUS12269</name>
</gene>
<feature type="transmembrane region" description="Helical" evidence="1">
    <location>
        <begin position="56"/>
        <end position="78"/>
    </location>
</feature>
<keyword evidence="1" id="KW-0812">Transmembrane</keyword>
<keyword evidence="3" id="KW-1185">Reference proteome</keyword>
<keyword evidence="1" id="KW-0472">Membrane</keyword>
<dbReference type="Proteomes" id="UP001152888">
    <property type="component" value="Unassembled WGS sequence"/>
</dbReference>
<protein>
    <submittedName>
        <fullName evidence="2">Uncharacterized protein</fullName>
    </submittedName>
</protein>
<keyword evidence="1" id="KW-1133">Transmembrane helix</keyword>
<name>A0A9P0PBH6_ACAOB</name>
<evidence type="ECO:0000313" key="3">
    <source>
        <dbReference type="Proteomes" id="UP001152888"/>
    </source>
</evidence>
<organism evidence="2 3">
    <name type="scientific">Acanthoscelides obtectus</name>
    <name type="common">Bean weevil</name>
    <name type="synonym">Bruchus obtectus</name>
    <dbReference type="NCBI Taxonomy" id="200917"/>
    <lineage>
        <taxon>Eukaryota</taxon>
        <taxon>Metazoa</taxon>
        <taxon>Ecdysozoa</taxon>
        <taxon>Arthropoda</taxon>
        <taxon>Hexapoda</taxon>
        <taxon>Insecta</taxon>
        <taxon>Pterygota</taxon>
        <taxon>Neoptera</taxon>
        <taxon>Endopterygota</taxon>
        <taxon>Coleoptera</taxon>
        <taxon>Polyphaga</taxon>
        <taxon>Cucujiformia</taxon>
        <taxon>Chrysomeloidea</taxon>
        <taxon>Chrysomelidae</taxon>
        <taxon>Bruchinae</taxon>
        <taxon>Bruchini</taxon>
        <taxon>Acanthoscelides</taxon>
    </lineage>
</organism>
<dbReference type="AlphaFoldDB" id="A0A9P0PBH6"/>
<reference evidence="2" key="1">
    <citation type="submission" date="2022-03" db="EMBL/GenBank/DDBJ databases">
        <authorList>
            <person name="Sayadi A."/>
        </authorList>
    </citation>
    <scope>NUCLEOTIDE SEQUENCE</scope>
</reference>
<accession>A0A9P0PBH6</accession>
<comment type="caution">
    <text evidence="2">The sequence shown here is derived from an EMBL/GenBank/DDBJ whole genome shotgun (WGS) entry which is preliminary data.</text>
</comment>
<evidence type="ECO:0000256" key="1">
    <source>
        <dbReference type="SAM" id="Phobius"/>
    </source>
</evidence>
<dbReference type="EMBL" id="CAKOFQ010006850">
    <property type="protein sequence ID" value="CAH1976678.1"/>
    <property type="molecule type" value="Genomic_DNA"/>
</dbReference>
<proteinExistence type="predicted"/>
<dbReference type="OrthoDB" id="6775763at2759"/>
<sequence length="79" mass="8844">MQSVSGDNNEPDQYSPRFVTDTQLPHEAFEFSYTNDNEVYQKLLSVKSTAIGADGISISMLLYSCPIILSYLTHILIIV</sequence>
<evidence type="ECO:0000313" key="2">
    <source>
        <dbReference type="EMBL" id="CAH1976678.1"/>
    </source>
</evidence>